<feature type="domain" description="Tetrapyrrole biosynthesis uroporphyrinogen III synthase" evidence="1">
    <location>
        <begin position="30"/>
        <end position="224"/>
    </location>
</feature>
<accession>A0ABP8N9U6</accession>
<dbReference type="InterPro" id="IPR039793">
    <property type="entry name" value="UROS/Hem4"/>
</dbReference>
<dbReference type="SUPFAM" id="SSF69618">
    <property type="entry name" value="HemD-like"/>
    <property type="match status" value="1"/>
</dbReference>
<dbReference type="PANTHER" id="PTHR12390">
    <property type="entry name" value="UROPORPHYRINOGEN III SYNTHASE"/>
    <property type="match status" value="1"/>
</dbReference>
<dbReference type="InterPro" id="IPR003754">
    <property type="entry name" value="4pyrrol_synth_uPrphyn_synth"/>
</dbReference>
<dbReference type="Gene3D" id="3.40.50.10090">
    <property type="match status" value="2"/>
</dbReference>
<dbReference type="InterPro" id="IPR036108">
    <property type="entry name" value="4pyrrol_syn_uPrphyn_synt_sf"/>
</dbReference>
<dbReference type="EMBL" id="BAABFA010000005">
    <property type="protein sequence ID" value="GAA4461671.1"/>
    <property type="molecule type" value="Genomic_DNA"/>
</dbReference>
<protein>
    <submittedName>
        <fullName evidence="2">Uroporphyrinogen-III synthase</fullName>
    </submittedName>
</protein>
<gene>
    <name evidence="2" type="ORF">GCM10023093_06710</name>
</gene>
<dbReference type="Pfam" id="PF02602">
    <property type="entry name" value="HEM4"/>
    <property type="match status" value="1"/>
</dbReference>
<evidence type="ECO:0000259" key="1">
    <source>
        <dbReference type="Pfam" id="PF02602"/>
    </source>
</evidence>
<organism evidence="2 3">
    <name type="scientific">Nemorincola caseinilytica</name>
    <dbReference type="NCBI Taxonomy" id="2054315"/>
    <lineage>
        <taxon>Bacteria</taxon>
        <taxon>Pseudomonadati</taxon>
        <taxon>Bacteroidota</taxon>
        <taxon>Chitinophagia</taxon>
        <taxon>Chitinophagales</taxon>
        <taxon>Chitinophagaceae</taxon>
        <taxon>Nemorincola</taxon>
    </lineage>
</organism>
<evidence type="ECO:0000313" key="2">
    <source>
        <dbReference type="EMBL" id="GAA4461671.1"/>
    </source>
</evidence>
<dbReference type="Proteomes" id="UP001500067">
    <property type="component" value="Unassembled WGS sequence"/>
</dbReference>
<dbReference type="PANTHER" id="PTHR12390:SF0">
    <property type="entry name" value="UROPORPHYRINOGEN-III SYNTHASE"/>
    <property type="match status" value="1"/>
</dbReference>
<proteinExistence type="predicted"/>
<evidence type="ECO:0000313" key="3">
    <source>
        <dbReference type="Proteomes" id="UP001500067"/>
    </source>
</evidence>
<sequence>MNRTISILCTGHLPAHVADEATASGKVRLDVIPFIDITHVDSYDMTAHISELAAKDLNAVFTSSNGVEAVAAMLGGKDTKWKIFCLGNKTKNTVYQYFDKNKILSECDNAQQLADMLIGLRVKDVTFFCGDSRMDILPHALAGAGVKVEELVVYNTTETPHVISTGYDGVLFFSPSAVRSFFSVNTLGADAVLFAIGDTTAAEIMRYSKAKIIISPSPSKEEMINDVVNYFFIK</sequence>
<name>A0ABP8N9U6_9BACT</name>
<dbReference type="CDD" id="cd06578">
    <property type="entry name" value="HemD"/>
    <property type="match status" value="1"/>
</dbReference>
<comment type="caution">
    <text evidence="2">The sequence shown here is derived from an EMBL/GenBank/DDBJ whole genome shotgun (WGS) entry which is preliminary data.</text>
</comment>
<reference evidence="3" key="1">
    <citation type="journal article" date="2019" name="Int. J. Syst. Evol. Microbiol.">
        <title>The Global Catalogue of Microorganisms (GCM) 10K type strain sequencing project: providing services to taxonomists for standard genome sequencing and annotation.</title>
        <authorList>
            <consortium name="The Broad Institute Genomics Platform"/>
            <consortium name="The Broad Institute Genome Sequencing Center for Infectious Disease"/>
            <person name="Wu L."/>
            <person name="Ma J."/>
        </authorList>
    </citation>
    <scope>NUCLEOTIDE SEQUENCE [LARGE SCALE GENOMIC DNA]</scope>
    <source>
        <strain evidence="3">JCM 32105</strain>
    </source>
</reference>
<keyword evidence="3" id="KW-1185">Reference proteome</keyword>